<dbReference type="GO" id="GO:0003723">
    <property type="term" value="F:RNA binding"/>
    <property type="evidence" value="ECO:0007669"/>
    <property type="project" value="UniProtKB-KW"/>
</dbReference>
<feature type="compositionally biased region" description="Basic and acidic residues" evidence="13">
    <location>
        <begin position="835"/>
        <end position="848"/>
    </location>
</feature>
<dbReference type="InterPro" id="IPR039780">
    <property type="entry name" value="Mot2"/>
</dbReference>
<feature type="region of interest" description="Disordered" evidence="13">
    <location>
        <begin position="731"/>
        <end position="1186"/>
    </location>
</feature>
<dbReference type="Gene3D" id="3.30.70.330">
    <property type="match status" value="1"/>
</dbReference>
<feature type="region of interest" description="Disordered" evidence="13">
    <location>
        <begin position="230"/>
        <end position="370"/>
    </location>
</feature>
<gene>
    <name evidence="16" type="ORF">PV08_07485</name>
</gene>
<dbReference type="CDD" id="cd16618">
    <property type="entry name" value="mRING-HC-C4C4_CNOT4"/>
    <property type="match status" value="1"/>
</dbReference>
<keyword evidence="6" id="KW-0694">RNA-binding</keyword>
<feature type="compositionally biased region" description="Acidic residues" evidence="13">
    <location>
        <begin position="1392"/>
        <end position="1436"/>
    </location>
</feature>
<dbReference type="CDD" id="cd12438">
    <property type="entry name" value="RRM_CNOT4"/>
    <property type="match status" value="1"/>
</dbReference>
<dbReference type="Pfam" id="PF14570">
    <property type="entry name" value="zf-RING_4"/>
    <property type="match status" value="1"/>
</dbReference>
<dbReference type="VEuPathDB" id="FungiDB:PV08_07485"/>
<feature type="compositionally biased region" description="Basic and acidic residues" evidence="13">
    <location>
        <begin position="890"/>
        <end position="903"/>
    </location>
</feature>
<evidence type="ECO:0000313" key="16">
    <source>
        <dbReference type="EMBL" id="KIW14701.1"/>
    </source>
</evidence>
<dbReference type="InterPro" id="IPR001841">
    <property type="entry name" value="Znf_RING"/>
</dbReference>
<keyword evidence="5 11" id="KW-0862">Zinc</keyword>
<evidence type="ECO:0000256" key="2">
    <source>
        <dbReference type="ARBA" id="ARBA00022491"/>
    </source>
</evidence>
<evidence type="ECO:0000256" key="8">
    <source>
        <dbReference type="ARBA" id="ARBA00023054"/>
    </source>
</evidence>
<keyword evidence="9" id="KW-0804">Transcription</keyword>
<feature type="compositionally biased region" description="Basic and acidic residues" evidence="13">
    <location>
        <begin position="1066"/>
        <end position="1087"/>
    </location>
</feature>
<dbReference type="InterPro" id="IPR000571">
    <property type="entry name" value="Znf_CCCH"/>
</dbReference>
<dbReference type="EMBL" id="KN847496">
    <property type="protein sequence ID" value="KIW14701.1"/>
    <property type="molecule type" value="Genomic_DNA"/>
</dbReference>
<dbReference type="GO" id="GO:0030015">
    <property type="term" value="C:CCR4-NOT core complex"/>
    <property type="evidence" value="ECO:0007669"/>
    <property type="project" value="UniProtKB-ARBA"/>
</dbReference>
<feature type="compositionally biased region" description="Polar residues" evidence="13">
    <location>
        <begin position="485"/>
        <end position="498"/>
    </location>
</feature>
<feature type="region of interest" description="Disordered" evidence="13">
    <location>
        <begin position="430"/>
        <end position="498"/>
    </location>
</feature>
<feature type="compositionally biased region" description="Polar residues" evidence="13">
    <location>
        <begin position="875"/>
        <end position="888"/>
    </location>
</feature>
<keyword evidence="10" id="KW-0539">Nucleus</keyword>
<evidence type="ECO:0000256" key="3">
    <source>
        <dbReference type="ARBA" id="ARBA00022723"/>
    </source>
</evidence>
<keyword evidence="4 11" id="KW-0863">Zinc-finger</keyword>
<keyword evidence="2" id="KW-0678">Repressor</keyword>
<dbReference type="GO" id="GO:0061630">
    <property type="term" value="F:ubiquitin protein ligase activity"/>
    <property type="evidence" value="ECO:0007669"/>
    <property type="project" value="UniProtKB-ARBA"/>
</dbReference>
<evidence type="ECO:0000256" key="1">
    <source>
        <dbReference type="ARBA" id="ARBA00004123"/>
    </source>
</evidence>
<evidence type="ECO:0000256" key="5">
    <source>
        <dbReference type="ARBA" id="ARBA00022833"/>
    </source>
</evidence>
<dbReference type="PANTHER" id="PTHR12603:SF0">
    <property type="entry name" value="CCR4-NOT TRANSCRIPTION COMPLEX SUBUNIT 4"/>
    <property type="match status" value="1"/>
</dbReference>
<dbReference type="GO" id="GO:0008270">
    <property type="term" value="F:zinc ion binding"/>
    <property type="evidence" value="ECO:0007669"/>
    <property type="project" value="UniProtKB-KW"/>
</dbReference>
<feature type="compositionally biased region" description="Basic and acidic residues" evidence="13">
    <location>
        <begin position="912"/>
        <end position="922"/>
    </location>
</feature>
<dbReference type="Gene3D" id="3.30.40.10">
    <property type="entry name" value="Zinc/RING finger domain, C3HC4 (zinc finger)"/>
    <property type="match status" value="1"/>
</dbReference>
<dbReference type="SUPFAM" id="SSF57850">
    <property type="entry name" value="RING/U-box"/>
    <property type="match status" value="1"/>
</dbReference>
<dbReference type="STRING" id="91928.A0A0D1YID8"/>
<dbReference type="InterPro" id="IPR039515">
    <property type="entry name" value="NOT4_mRING-HC-C4C4"/>
</dbReference>
<feature type="compositionally biased region" description="Low complexity" evidence="13">
    <location>
        <begin position="348"/>
        <end position="360"/>
    </location>
</feature>
<keyword evidence="3 11" id="KW-0479">Metal-binding</keyword>
<dbReference type="GO" id="GO:0000956">
    <property type="term" value="P:nuclear-transcribed mRNA catabolic process"/>
    <property type="evidence" value="ECO:0007669"/>
    <property type="project" value="UniProtKB-ARBA"/>
</dbReference>
<dbReference type="PROSITE" id="PS50089">
    <property type="entry name" value="ZF_RING_2"/>
    <property type="match status" value="1"/>
</dbReference>
<dbReference type="InterPro" id="IPR013083">
    <property type="entry name" value="Znf_RING/FYVE/PHD"/>
</dbReference>
<feature type="compositionally biased region" description="Basic and acidic residues" evidence="13">
    <location>
        <begin position="1154"/>
        <end position="1167"/>
    </location>
</feature>
<feature type="compositionally biased region" description="Polar residues" evidence="13">
    <location>
        <begin position="1482"/>
        <end position="1496"/>
    </location>
</feature>
<evidence type="ECO:0000256" key="12">
    <source>
        <dbReference type="SAM" id="Coils"/>
    </source>
</evidence>
<feature type="domain" description="RING-type" evidence="14">
    <location>
        <begin position="16"/>
        <end position="60"/>
    </location>
</feature>
<keyword evidence="8 12" id="KW-0175">Coiled coil</keyword>
<dbReference type="PANTHER" id="PTHR12603">
    <property type="entry name" value="CCR4-NOT TRANSCRIPTION COMPLEX RELATED"/>
    <property type="match status" value="1"/>
</dbReference>
<feature type="compositionally biased region" description="Polar residues" evidence="13">
    <location>
        <begin position="263"/>
        <end position="272"/>
    </location>
</feature>
<dbReference type="FunFam" id="3.30.70.330:FF:000257">
    <property type="entry name" value="CCR4-NOT core complex subunit Not4"/>
    <property type="match status" value="1"/>
</dbReference>
<dbReference type="InterPro" id="IPR034261">
    <property type="entry name" value="CNOT4_RRM"/>
</dbReference>
<feature type="domain" description="C3H1-type" evidence="15">
    <location>
        <begin position="202"/>
        <end position="229"/>
    </location>
</feature>
<dbReference type="InterPro" id="IPR012677">
    <property type="entry name" value="Nucleotide-bd_a/b_plait_sf"/>
</dbReference>
<feature type="compositionally biased region" description="Polar residues" evidence="13">
    <location>
        <begin position="309"/>
        <end position="320"/>
    </location>
</feature>
<feature type="region of interest" description="Disordered" evidence="13">
    <location>
        <begin position="570"/>
        <end position="612"/>
    </location>
</feature>
<feature type="compositionally biased region" description="Basic and acidic residues" evidence="13">
    <location>
        <begin position="273"/>
        <end position="286"/>
    </location>
</feature>
<dbReference type="GO" id="GO:0016567">
    <property type="term" value="P:protein ubiquitination"/>
    <property type="evidence" value="ECO:0007669"/>
    <property type="project" value="TreeGrafter"/>
</dbReference>
<evidence type="ECO:0000256" key="9">
    <source>
        <dbReference type="ARBA" id="ARBA00023163"/>
    </source>
</evidence>
<evidence type="ECO:0000256" key="4">
    <source>
        <dbReference type="ARBA" id="ARBA00022771"/>
    </source>
</evidence>
<evidence type="ECO:0000256" key="7">
    <source>
        <dbReference type="ARBA" id="ARBA00023015"/>
    </source>
</evidence>
<evidence type="ECO:0000259" key="15">
    <source>
        <dbReference type="PROSITE" id="PS50103"/>
    </source>
</evidence>
<feature type="region of interest" description="Disordered" evidence="13">
    <location>
        <begin position="679"/>
        <end position="700"/>
    </location>
</feature>
<evidence type="ECO:0000256" key="10">
    <source>
        <dbReference type="ARBA" id="ARBA00023242"/>
    </source>
</evidence>
<evidence type="ECO:0000259" key="14">
    <source>
        <dbReference type="PROSITE" id="PS50089"/>
    </source>
</evidence>
<proteinExistence type="predicted"/>
<dbReference type="Proteomes" id="UP000053328">
    <property type="component" value="Unassembled WGS sequence"/>
</dbReference>
<dbReference type="GO" id="GO:0005634">
    <property type="term" value="C:nucleus"/>
    <property type="evidence" value="ECO:0007669"/>
    <property type="project" value="UniProtKB-SubCell"/>
</dbReference>
<keyword evidence="7" id="KW-0805">Transcription regulation</keyword>
<accession>A0A0D1YID8</accession>
<dbReference type="InterPro" id="IPR003954">
    <property type="entry name" value="RRM_euk-type"/>
</dbReference>
<feature type="compositionally biased region" description="Basic and acidic residues" evidence="13">
    <location>
        <begin position="1129"/>
        <end position="1146"/>
    </location>
</feature>
<comment type="subcellular location">
    <subcellularLocation>
        <location evidence="1">Nucleus</location>
    </subcellularLocation>
</comment>
<feature type="compositionally biased region" description="Polar residues" evidence="13">
    <location>
        <begin position="231"/>
        <end position="241"/>
    </location>
</feature>
<feature type="compositionally biased region" description="Basic residues" evidence="13">
    <location>
        <begin position="679"/>
        <end position="689"/>
    </location>
</feature>
<dbReference type="HOGENOM" id="CLU_001793_0_0_1"/>
<feature type="zinc finger region" description="C3H1-type" evidence="11">
    <location>
        <begin position="202"/>
        <end position="229"/>
    </location>
</feature>
<feature type="compositionally biased region" description="Low complexity" evidence="13">
    <location>
        <begin position="1088"/>
        <end position="1106"/>
    </location>
</feature>
<dbReference type="GO" id="GO:0051254">
    <property type="term" value="P:positive regulation of RNA metabolic process"/>
    <property type="evidence" value="ECO:0007669"/>
    <property type="project" value="UniProtKB-ARBA"/>
</dbReference>
<feature type="compositionally biased region" description="Polar residues" evidence="13">
    <location>
        <begin position="943"/>
        <end position="999"/>
    </location>
</feature>
<dbReference type="SUPFAM" id="SSF54928">
    <property type="entry name" value="RNA-binding domain, RBD"/>
    <property type="match status" value="1"/>
</dbReference>
<evidence type="ECO:0008006" key="18">
    <source>
        <dbReference type="Google" id="ProtNLM"/>
    </source>
</evidence>
<organism evidence="16 17">
    <name type="scientific">Exophiala spinifera</name>
    <dbReference type="NCBI Taxonomy" id="91928"/>
    <lineage>
        <taxon>Eukaryota</taxon>
        <taxon>Fungi</taxon>
        <taxon>Dikarya</taxon>
        <taxon>Ascomycota</taxon>
        <taxon>Pezizomycotina</taxon>
        <taxon>Eurotiomycetes</taxon>
        <taxon>Chaetothyriomycetidae</taxon>
        <taxon>Chaetothyriales</taxon>
        <taxon>Herpotrichiellaceae</taxon>
        <taxon>Exophiala</taxon>
    </lineage>
</organism>
<dbReference type="PROSITE" id="PS50103">
    <property type="entry name" value="ZF_C3H1"/>
    <property type="match status" value="1"/>
</dbReference>
<dbReference type="GeneID" id="27334568"/>
<dbReference type="SMART" id="SM00361">
    <property type="entry name" value="RRM_1"/>
    <property type="match status" value="1"/>
</dbReference>
<protein>
    <recommendedName>
        <fullName evidence="18">RING-type domain-containing protein</fullName>
    </recommendedName>
</protein>
<dbReference type="GO" id="GO:0010557">
    <property type="term" value="P:positive regulation of macromolecule biosynthetic process"/>
    <property type="evidence" value="ECO:0007669"/>
    <property type="project" value="UniProtKB-ARBA"/>
</dbReference>
<dbReference type="InterPro" id="IPR035979">
    <property type="entry name" value="RBD_domain_sf"/>
</dbReference>
<evidence type="ECO:0000256" key="6">
    <source>
        <dbReference type="ARBA" id="ARBA00022884"/>
    </source>
</evidence>
<feature type="compositionally biased region" description="Polar residues" evidence="13">
    <location>
        <begin position="1027"/>
        <end position="1041"/>
    </location>
</feature>
<feature type="compositionally biased region" description="Basic and acidic residues" evidence="13">
    <location>
        <begin position="430"/>
        <end position="441"/>
    </location>
</feature>
<dbReference type="RefSeq" id="XP_016234917.1">
    <property type="nucleotide sequence ID" value="XM_016381815.1"/>
</dbReference>
<reference evidence="16 17" key="1">
    <citation type="submission" date="2015-01" db="EMBL/GenBank/DDBJ databases">
        <title>The Genome Sequence of Exophiala spinifera CBS89968.</title>
        <authorList>
            <consortium name="The Broad Institute Genomics Platform"/>
            <person name="Cuomo C."/>
            <person name="de Hoog S."/>
            <person name="Gorbushina A."/>
            <person name="Stielow B."/>
            <person name="Teixiera M."/>
            <person name="Abouelleil A."/>
            <person name="Chapman S.B."/>
            <person name="Priest M."/>
            <person name="Young S.K."/>
            <person name="Wortman J."/>
            <person name="Nusbaum C."/>
            <person name="Birren B."/>
        </authorList>
    </citation>
    <scope>NUCLEOTIDE SEQUENCE [LARGE SCALE GENOMIC DNA]</scope>
    <source>
        <strain evidence="16 17">CBS 89968</strain>
    </source>
</reference>
<feature type="region of interest" description="Disordered" evidence="13">
    <location>
        <begin position="1391"/>
        <end position="1510"/>
    </location>
</feature>
<sequence>MSRSQDTVIDDDEETCPLCIEEFDLSDKNFRPCPCGYQICQFCFNSLKVLNDKSTCPNCRRPYDEKTIQYKIPTAEEFKLDQLNKNKKQAAAKRKETEKREIETSVRRNLAGVRVKQQNLVYVIGLIPSVKDEQSLLQTLRGPDYFGQYGEIEKIVVSKPKPGVTSQGIGVYVTYARKEDAATCINSVDGSLNGDRVLRAQFGTTKYCSAFLRGEVCNNKNCSFLHETGEDGQNSSLQNESHGVKVRPTSSQVVPPARPLSAAQVTQPMVRQSSKDDENSRKDSHDGSALPSTASWANANAPVARTRRASQANSRATPSPQMVHATPAIQKADEPKTKEATSQPSQATSVKKVPTKTSPPTSKPKPKPVDPIQEHFESVLRSISPYAAFNYDDSCLSPEVRAAVADMPPFIDPYGGLKRRAMREREELERLKHETEAKAKLEAQATSTAEDALDEDNMVAGSLALGGEPEDDPRSSSARGAIGRPSQTSDNARSLTPQQRQQLAFLNAGGSQAPGLGQNTAFEMSDFDRRGPQYSQAQYEQISNHQRHGSRYFNNDAKTSNANRFQSTQSSFYSSGVQGPPPGLPTAGTPPVSGGGMFAHGQNFTNPGFGASKDTNAEVYARNRSGTNQGHEISKRELLLSLQNNPLRSPPLPAPAPGVLNQLYGQYQGAYQDPGLVKQRKKGKKHRHANTSSSGGGVEHLADPSIVSTRMHQGNTTGQGLFGGQQVDEKNFPPLPLRLDTQPTPLHSRVSSHHSLGSGVRSSTPKVPPGFERISTPKIPPGFELSHAHPPFSRHESPFGPQTPAERSVSRASGAIAPAVPLVPLGPRPSTPQTKRSETPREDKKDTDVENSGVRLRKQRNEASEISLGSPKLRPSQSKNTVSQSADLSTKAEEKLAKHDESPSKSPTTKGKGKDSSEKPGKIEIPPSPAGPATGIHAPSSAPEKSSTPTIDSSVIGTPGTMSPRASTPVATTPSEASKQSVSRPRTLRLTTGSTSKISEQIPASLAMEKAGGFPPISAGKKGSRRPSLSSVQHSRPSTPAISERLSHDASRASSPPPSIVGSAPERNKTKAQQKKDRKEKAKKVSETTESATTSTTPVVEEVAPVIARQKKQKKKVENNTAASVAETKIPKQQEPVEKAKAETVNKKAPLQTQEKEKSNHAAKVEKAIPSPAPSTPQEEPAPKLEEVVQKPYTLRDLYNEAGKAAEHADSTGTVQKLLGEHVSPMPKIIQSLIQSGDLSKDHPWLNPQNFNTATYKLPPDNRRGQEYLDATGHSATSAFGYVYLPIKEKQSLRDSQAVSVADAGDRANDILKRCFVAPNGWVLRHLSADEEAKLVELEERRQMYMAEFGDVGTMTGLGVLEPNDFTNLGGGLDRLSRHGERHGIVWVMGEGEGDLGEDDEFEPYDGEDDEFDGELGFSEDDEEVFDDEGLEDDPEGGFRDHVTMPGAWDNPPRPASGRFTSLPGLGPHSKTTAPLRMPGTSAPQPSSASRTDNNAGGTGHGGPGQSSTSNVAVNLRVLDQDSLQRRVVEKQKELEQAKKDMEKLEKMWNKKSKDIARYREGYALPSRYHESEKHYGPASSVVHRFTISEATRETFCERVRIIDSYARATKEQRDAAEQLAEQNDKRAVPTTAVNGMTTSSQVEWTVPELTPYVRTRYYMAGNLPVPEPQGEPLFTFQLPVEIKGPLNF</sequence>
<name>A0A0D1YID8_9EURO</name>
<feature type="coiled-coil region" evidence="12">
    <location>
        <begin position="1521"/>
        <end position="1555"/>
    </location>
</feature>
<dbReference type="OrthoDB" id="1923159at2759"/>
<evidence type="ECO:0000313" key="17">
    <source>
        <dbReference type="Proteomes" id="UP000053328"/>
    </source>
</evidence>
<evidence type="ECO:0000256" key="11">
    <source>
        <dbReference type="PROSITE-ProRule" id="PRU00723"/>
    </source>
</evidence>
<evidence type="ECO:0000256" key="13">
    <source>
        <dbReference type="SAM" id="MobiDB-lite"/>
    </source>
</evidence>
<keyword evidence="17" id="KW-1185">Reference proteome</keyword>
<dbReference type="FunFam" id="3.30.40.10:FF:000006">
    <property type="entry name" value="CCR4-NOT transcription complex subunit 4"/>
    <property type="match status" value="1"/>
</dbReference>